<dbReference type="Proteomes" id="UP000285301">
    <property type="component" value="Unassembled WGS sequence"/>
</dbReference>
<dbReference type="SUPFAM" id="SSF56672">
    <property type="entry name" value="DNA/RNA polymerases"/>
    <property type="match status" value="1"/>
</dbReference>
<protein>
    <submittedName>
        <fullName evidence="1">Uncharacterized protein</fullName>
    </submittedName>
</protein>
<dbReference type="InterPro" id="IPR043502">
    <property type="entry name" value="DNA/RNA_pol_sf"/>
</dbReference>
<evidence type="ECO:0000313" key="1">
    <source>
        <dbReference type="EMBL" id="RWR99750.1"/>
    </source>
</evidence>
<accession>A0A443Q9N8</accession>
<gene>
    <name evidence="1" type="ORF">B4U79_16978</name>
</gene>
<evidence type="ECO:0000313" key="2">
    <source>
        <dbReference type="Proteomes" id="UP000285301"/>
    </source>
</evidence>
<comment type="caution">
    <text evidence="1">The sequence shown here is derived from an EMBL/GenBank/DDBJ whole genome shotgun (WGS) entry which is preliminary data.</text>
</comment>
<dbReference type="EMBL" id="NCKU01013728">
    <property type="protein sequence ID" value="RWR99750.1"/>
    <property type="molecule type" value="Genomic_DNA"/>
</dbReference>
<dbReference type="AlphaFoldDB" id="A0A443Q9N8"/>
<keyword evidence="2" id="KW-1185">Reference proteome</keyword>
<reference evidence="1 2" key="1">
    <citation type="journal article" date="2018" name="Gigascience">
        <title>Genomes of trombidid mites reveal novel predicted allergens and laterally-transferred genes associated with secondary metabolism.</title>
        <authorList>
            <person name="Dong X."/>
            <person name="Chaisiri K."/>
            <person name="Xia D."/>
            <person name="Armstrong S.D."/>
            <person name="Fang Y."/>
            <person name="Donnelly M.J."/>
            <person name="Kadowaki T."/>
            <person name="McGarry J.W."/>
            <person name="Darby A.C."/>
            <person name="Makepeace B.L."/>
        </authorList>
    </citation>
    <scope>NUCLEOTIDE SEQUENCE [LARGE SCALE GENOMIC DNA]</scope>
    <source>
        <strain evidence="1">UoL-WK</strain>
    </source>
</reference>
<dbReference type="OrthoDB" id="6425564at2759"/>
<sequence length="221" mass="25389">MLLRNSFGSKSPGNTSLANAALVTAHARIKLYKEIDKIERDEPGHQYKPSLGDYLGDMTDEIAGEYGSGAKITRFITGGPKNYGYTVRTQDGKIKTIMKIKGLRLNIGTLKILLFEKMIDAVKDYILNGNITEIRVPQFNIYSDKKQNVFSRKFQKIYPVVSEKRKIIRNSTLTEPYGYVKPKIERQKDPNVEQVNNILRFREERRQLLVSLYEALLRQTL</sequence>
<organism evidence="1 2">
    <name type="scientific">Dinothrombium tinctorium</name>
    <dbReference type="NCBI Taxonomy" id="1965070"/>
    <lineage>
        <taxon>Eukaryota</taxon>
        <taxon>Metazoa</taxon>
        <taxon>Ecdysozoa</taxon>
        <taxon>Arthropoda</taxon>
        <taxon>Chelicerata</taxon>
        <taxon>Arachnida</taxon>
        <taxon>Acari</taxon>
        <taxon>Acariformes</taxon>
        <taxon>Trombidiformes</taxon>
        <taxon>Prostigmata</taxon>
        <taxon>Anystina</taxon>
        <taxon>Parasitengona</taxon>
        <taxon>Trombidioidea</taxon>
        <taxon>Trombidiidae</taxon>
        <taxon>Dinothrombium</taxon>
    </lineage>
</organism>
<name>A0A443Q9N8_9ACAR</name>
<dbReference type="GO" id="GO:0071897">
    <property type="term" value="P:DNA biosynthetic process"/>
    <property type="evidence" value="ECO:0007669"/>
    <property type="project" value="UniProtKB-ARBA"/>
</dbReference>
<proteinExistence type="predicted"/>